<sequence length="365" mass="39926">MTIPFNDLRARYLTHRQEIDAAVQRVLASGWYILGHEVQAFEAEFAAYCGAAGCVAVNSGTDALHLALRACGVGPGDEVITVAHTAVATVAAIRMTGATPVLVDIDPETYTLSPSALAEAITPATRAVIPVHLYGHPADMDAIRAVAKECFIIEDCAQAHGAHYKGKSVGSFGDLACYSFYPTKNLGALGDGGAVTGNDRDLLEKVRLLREYGWAPSARYVSQIEGVNSRLDEMQAAILRVRLRYLDEENETRRRLAALYNDLLPDALQKPVERPGCRHVYHLYVVQHPKRERLRSRLAEQGIGAAVHYPVPVHRQPAYQHGEVRAHALPVTERVAREVLSLPMHSLLSEMQVRQIAEAVCAALD</sequence>
<evidence type="ECO:0000313" key="6">
    <source>
        <dbReference type="EMBL" id="HDX31836.1"/>
    </source>
</evidence>
<proteinExistence type="inferred from homology"/>
<keyword evidence="1 4" id="KW-0663">Pyridoxal phosphate</keyword>
<comment type="similarity">
    <text evidence="2 5">Belongs to the DegT/DnrJ/EryC1 family.</text>
</comment>
<gene>
    <name evidence="6" type="ORF">ENQ20_10150</name>
</gene>
<evidence type="ECO:0000256" key="5">
    <source>
        <dbReference type="RuleBase" id="RU004508"/>
    </source>
</evidence>
<dbReference type="FunFam" id="3.40.640.10:FF:000089">
    <property type="entry name" value="Aminotransferase, DegT/DnrJ/EryC1/StrS family"/>
    <property type="match status" value="1"/>
</dbReference>
<dbReference type="PIRSF" id="PIRSF000390">
    <property type="entry name" value="PLP_StrS"/>
    <property type="match status" value="1"/>
</dbReference>
<reference evidence="6" key="1">
    <citation type="journal article" date="2020" name="mSystems">
        <title>Genome- and Community-Level Interaction Insights into Carbon Utilization and Element Cycling Functions of Hydrothermarchaeota in Hydrothermal Sediment.</title>
        <authorList>
            <person name="Zhou Z."/>
            <person name="Liu Y."/>
            <person name="Xu W."/>
            <person name="Pan J."/>
            <person name="Luo Z.H."/>
            <person name="Li M."/>
        </authorList>
    </citation>
    <scope>NUCLEOTIDE SEQUENCE [LARGE SCALE GENOMIC DNA]</scope>
    <source>
        <strain evidence="6">SpSt-289</strain>
    </source>
</reference>
<dbReference type="InterPro" id="IPR015421">
    <property type="entry name" value="PyrdxlP-dep_Trfase_major"/>
</dbReference>
<comment type="caution">
    <text evidence="6">The sequence shown here is derived from an EMBL/GenBank/DDBJ whole genome shotgun (WGS) entry which is preliminary data.</text>
</comment>
<dbReference type="InterPro" id="IPR015422">
    <property type="entry name" value="PyrdxlP-dep_Trfase_small"/>
</dbReference>
<dbReference type="SUPFAM" id="SSF53383">
    <property type="entry name" value="PLP-dependent transferases"/>
    <property type="match status" value="1"/>
</dbReference>
<organism evidence="6">
    <name type="scientific">Caldilinea aerophila</name>
    <dbReference type="NCBI Taxonomy" id="133453"/>
    <lineage>
        <taxon>Bacteria</taxon>
        <taxon>Bacillati</taxon>
        <taxon>Chloroflexota</taxon>
        <taxon>Caldilineae</taxon>
        <taxon>Caldilineales</taxon>
        <taxon>Caldilineaceae</taxon>
        <taxon>Caldilinea</taxon>
    </lineage>
</organism>
<protein>
    <submittedName>
        <fullName evidence="6">DegT/DnrJ/EryC1/StrS family aminotransferase</fullName>
    </submittedName>
</protein>
<dbReference type="Pfam" id="PF01041">
    <property type="entry name" value="DegT_DnrJ_EryC1"/>
    <property type="match status" value="1"/>
</dbReference>
<dbReference type="GO" id="GO:0000271">
    <property type="term" value="P:polysaccharide biosynthetic process"/>
    <property type="evidence" value="ECO:0007669"/>
    <property type="project" value="TreeGrafter"/>
</dbReference>
<name>A0A7C1FHE1_9CHLR</name>
<dbReference type="EMBL" id="DSMG01000100">
    <property type="protein sequence ID" value="HDX31836.1"/>
    <property type="molecule type" value="Genomic_DNA"/>
</dbReference>
<dbReference type="AlphaFoldDB" id="A0A7C1FHE1"/>
<dbReference type="Gene3D" id="3.90.1150.10">
    <property type="entry name" value="Aspartate Aminotransferase, domain 1"/>
    <property type="match status" value="1"/>
</dbReference>
<dbReference type="Gene3D" id="3.40.640.10">
    <property type="entry name" value="Type I PLP-dependent aspartate aminotransferase-like (Major domain)"/>
    <property type="match status" value="1"/>
</dbReference>
<keyword evidence="6" id="KW-0032">Aminotransferase</keyword>
<evidence type="ECO:0000256" key="3">
    <source>
        <dbReference type="PIRSR" id="PIRSR000390-1"/>
    </source>
</evidence>
<evidence type="ECO:0000256" key="2">
    <source>
        <dbReference type="ARBA" id="ARBA00037999"/>
    </source>
</evidence>
<accession>A0A7C1FHE1</accession>
<keyword evidence="6" id="KW-0808">Transferase</keyword>
<dbReference type="PANTHER" id="PTHR30244:SF36">
    <property type="entry name" value="3-OXO-GLUCOSE-6-PHOSPHATE:GLUTAMATE AMINOTRANSFERASE"/>
    <property type="match status" value="1"/>
</dbReference>
<dbReference type="GO" id="GO:0030170">
    <property type="term" value="F:pyridoxal phosphate binding"/>
    <property type="evidence" value="ECO:0007669"/>
    <property type="project" value="TreeGrafter"/>
</dbReference>
<dbReference type="GO" id="GO:0008483">
    <property type="term" value="F:transaminase activity"/>
    <property type="evidence" value="ECO:0007669"/>
    <property type="project" value="UniProtKB-KW"/>
</dbReference>
<feature type="modified residue" description="N6-(pyridoxal phosphate)lysine" evidence="4">
    <location>
        <position position="184"/>
    </location>
</feature>
<feature type="active site" description="Proton acceptor" evidence="3">
    <location>
        <position position="184"/>
    </location>
</feature>
<dbReference type="InterPro" id="IPR015424">
    <property type="entry name" value="PyrdxlP-dep_Trfase"/>
</dbReference>
<dbReference type="InterPro" id="IPR000653">
    <property type="entry name" value="DegT/StrS_aminotransferase"/>
</dbReference>
<evidence type="ECO:0000256" key="1">
    <source>
        <dbReference type="ARBA" id="ARBA00022898"/>
    </source>
</evidence>
<dbReference type="PANTHER" id="PTHR30244">
    <property type="entry name" value="TRANSAMINASE"/>
    <property type="match status" value="1"/>
</dbReference>
<evidence type="ECO:0000256" key="4">
    <source>
        <dbReference type="PIRSR" id="PIRSR000390-2"/>
    </source>
</evidence>
<dbReference type="CDD" id="cd00616">
    <property type="entry name" value="AHBA_syn"/>
    <property type="match status" value="1"/>
</dbReference>